<dbReference type="PANTHER" id="PTHR11109:SF7">
    <property type="entry name" value="GTP CYCLOHYDROLASE 1"/>
    <property type="match status" value="1"/>
</dbReference>
<sequence>MIRRLGDDPDREGLKRTPERVAKSLAFLTQGYTMKSDDVINGALFEECHRNMVLVKDIEMYSLCEHHILPFFGKVHIAYIPNGKIVGLSKTARLVEVYARRLQVQERLTEQIAQAIWEKVEPEGVGVVVEAYHLCMMMRGVQKQNSKTITSAMRGSFLEEQMTRDEFLRLCMADHNPLSQ</sequence>
<dbReference type="InterPro" id="IPR018234">
    <property type="entry name" value="GTP_CycHdrlase_I_CS"/>
</dbReference>
<dbReference type="GO" id="GO:0005737">
    <property type="term" value="C:cytoplasm"/>
    <property type="evidence" value="ECO:0007669"/>
    <property type="project" value="TreeGrafter"/>
</dbReference>
<dbReference type="GO" id="GO:0008270">
    <property type="term" value="F:zinc ion binding"/>
    <property type="evidence" value="ECO:0007669"/>
    <property type="project" value="TreeGrafter"/>
</dbReference>
<evidence type="ECO:0000313" key="8">
    <source>
        <dbReference type="EMBL" id="SUZ76972.1"/>
    </source>
</evidence>
<dbReference type="InterPro" id="IPR020602">
    <property type="entry name" value="GTP_CycHdrlase_I_dom"/>
</dbReference>
<dbReference type="PANTHER" id="PTHR11109">
    <property type="entry name" value="GTP CYCLOHYDROLASE I"/>
    <property type="match status" value="1"/>
</dbReference>
<evidence type="ECO:0000256" key="3">
    <source>
        <dbReference type="ARBA" id="ARBA00012715"/>
    </source>
</evidence>
<dbReference type="GO" id="GO:0006729">
    <property type="term" value="P:tetrahydrobiopterin biosynthetic process"/>
    <property type="evidence" value="ECO:0007669"/>
    <property type="project" value="TreeGrafter"/>
</dbReference>
<protein>
    <recommendedName>
        <fullName evidence="3">GTP cyclohydrolase I</fullName>
        <ecNumber evidence="3">3.5.4.16</ecNumber>
    </recommendedName>
</protein>
<dbReference type="NCBIfam" id="NF006826">
    <property type="entry name" value="PRK09347.1-3"/>
    <property type="match status" value="1"/>
</dbReference>
<keyword evidence="4" id="KW-0547">Nucleotide-binding</keyword>
<dbReference type="PROSITE" id="PS00859">
    <property type="entry name" value="GTP_CYCLOHYDROL_1_1"/>
    <property type="match status" value="1"/>
</dbReference>
<comment type="pathway">
    <text evidence="1">Cofactor biosynthesis; 7,8-dihydroneopterin triphosphate biosynthesis; 7,8-dihydroneopterin triphosphate from GTP: step 1/1.</text>
</comment>
<dbReference type="InterPro" id="IPR001474">
    <property type="entry name" value="GTP_CycHdrlase_I"/>
</dbReference>
<evidence type="ECO:0000256" key="4">
    <source>
        <dbReference type="ARBA" id="ARBA00022741"/>
    </source>
</evidence>
<dbReference type="FunFam" id="3.30.1130.10:FF:000012">
    <property type="entry name" value="GTP cyclohydrolase 1"/>
    <property type="match status" value="1"/>
</dbReference>
<dbReference type="EC" id="3.5.4.16" evidence="3"/>
<dbReference type="AlphaFoldDB" id="A0A381QCB1"/>
<dbReference type="PROSITE" id="PS00860">
    <property type="entry name" value="GTP_CYCLOHYDROL_1_2"/>
    <property type="match status" value="1"/>
</dbReference>
<reference evidence="8" key="1">
    <citation type="submission" date="2018-05" db="EMBL/GenBank/DDBJ databases">
        <authorList>
            <person name="Lanie J.A."/>
            <person name="Ng W.-L."/>
            <person name="Kazmierczak K.M."/>
            <person name="Andrzejewski T.M."/>
            <person name="Davidsen T.M."/>
            <person name="Wayne K.J."/>
            <person name="Tettelin H."/>
            <person name="Glass J.I."/>
            <person name="Rusch D."/>
            <person name="Podicherti R."/>
            <person name="Tsui H.-C.T."/>
            <person name="Winkler M.E."/>
        </authorList>
    </citation>
    <scope>NUCLEOTIDE SEQUENCE</scope>
</reference>
<proteinExistence type="inferred from homology"/>
<evidence type="ECO:0000259" key="7">
    <source>
        <dbReference type="Pfam" id="PF01227"/>
    </source>
</evidence>
<gene>
    <name evidence="8" type="ORF">METZ01_LOCUS29826</name>
</gene>
<dbReference type="GO" id="GO:0003934">
    <property type="term" value="F:GTP cyclohydrolase I activity"/>
    <property type="evidence" value="ECO:0007669"/>
    <property type="project" value="UniProtKB-EC"/>
</dbReference>
<name>A0A381QCB1_9ZZZZ</name>
<dbReference type="GO" id="GO:0046654">
    <property type="term" value="P:tetrahydrofolate biosynthetic process"/>
    <property type="evidence" value="ECO:0007669"/>
    <property type="project" value="InterPro"/>
</dbReference>
<dbReference type="SUPFAM" id="SSF55620">
    <property type="entry name" value="Tetrahydrobiopterin biosynthesis enzymes-like"/>
    <property type="match status" value="1"/>
</dbReference>
<dbReference type="InterPro" id="IPR043134">
    <property type="entry name" value="GTP-CH-I_N"/>
</dbReference>
<dbReference type="UniPathway" id="UPA00848">
    <property type="reaction ID" value="UER00151"/>
</dbReference>
<dbReference type="Gene3D" id="1.10.286.10">
    <property type="match status" value="1"/>
</dbReference>
<feature type="domain" description="GTP cyclohydrolase I" evidence="7">
    <location>
        <begin position="2"/>
        <end position="171"/>
    </location>
</feature>
<evidence type="ECO:0000256" key="1">
    <source>
        <dbReference type="ARBA" id="ARBA00005080"/>
    </source>
</evidence>
<organism evidence="8">
    <name type="scientific">marine metagenome</name>
    <dbReference type="NCBI Taxonomy" id="408172"/>
    <lineage>
        <taxon>unclassified sequences</taxon>
        <taxon>metagenomes</taxon>
        <taxon>ecological metagenomes</taxon>
    </lineage>
</organism>
<keyword evidence="5" id="KW-0378">Hydrolase</keyword>
<dbReference type="Pfam" id="PF01227">
    <property type="entry name" value="GTP_cyclohydroI"/>
    <property type="match status" value="1"/>
</dbReference>
<dbReference type="EMBL" id="UINC01001298">
    <property type="protein sequence ID" value="SUZ76972.1"/>
    <property type="molecule type" value="Genomic_DNA"/>
</dbReference>
<dbReference type="GO" id="GO:0005525">
    <property type="term" value="F:GTP binding"/>
    <property type="evidence" value="ECO:0007669"/>
    <property type="project" value="UniProtKB-KW"/>
</dbReference>
<dbReference type="InterPro" id="IPR043133">
    <property type="entry name" value="GTP-CH-I_C/QueF"/>
</dbReference>
<evidence type="ECO:0000256" key="2">
    <source>
        <dbReference type="ARBA" id="ARBA00008085"/>
    </source>
</evidence>
<dbReference type="NCBIfam" id="NF006825">
    <property type="entry name" value="PRK09347.1-2"/>
    <property type="match status" value="1"/>
</dbReference>
<dbReference type="Gene3D" id="3.30.1130.10">
    <property type="match status" value="1"/>
</dbReference>
<dbReference type="HAMAP" id="MF_00223">
    <property type="entry name" value="FolE"/>
    <property type="match status" value="1"/>
</dbReference>
<accession>A0A381QCB1</accession>
<dbReference type="NCBIfam" id="TIGR00063">
    <property type="entry name" value="folE"/>
    <property type="match status" value="1"/>
</dbReference>
<evidence type="ECO:0000256" key="6">
    <source>
        <dbReference type="ARBA" id="ARBA00023134"/>
    </source>
</evidence>
<keyword evidence="6" id="KW-0342">GTP-binding</keyword>
<evidence type="ECO:0000256" key="5">
    <source>
        <dbReference type="ARBA" id="ARBA00022801"/>
    </source>
</evidence>
<comment type="similarity">
    <text evidence="2">Belongs to the GTP cyclohydrolase I family.</text>
</comment>